<protein>
    <recommendedName>
        <fullName evidence="3">TonB C-terminal domain-containing protein</fullName>
    </recommendedName>
</protein>
<evidence type="ECO:0008006" key="3">
    <source>
        <dbReference type="Google" id="ProtNLM"/>
    </source>
</evidence>
<evidence type="ECO:0000313" key="1">
    <source>
        <dbReference type="EMBL" id="MDT7830746.1"/>
    </source>
</evidence>
<dbReference type="Proteomes" id="UP001257277">
    <property type="component" value="Unassembled WGS sequence"/>
</dbReference>
<dbReference type="EMBL" id="JAVTTO010000001">
    <property type="protein sequence ID" value="MDT7830746.1"/>
    <property type="molecule type" value="Genomic_DNA"/>
</dbReference>
<proteinExistence type="predicted"/>
<gene>
    <name evidence="1" type="ORF">RQM59_00050</name>
</gene>
<organism evidence="1 2">
    <name type="scientific">Asprobacillus argus</name>
    <dbReference type="NCBI Taxonomy" id="3076534"/>
    <lineage>
        <taxon>Bacteria</taxon>
        <taxon>Pseudomonadati</taxon>
        <taxon>Bacteroidota</taxon>
        <taxon>Flavobacteriia</taxon>
        <taxon>Flavobacteriales</taxon>
        <taxon>Flavobacteriaceae</taxon>
        <taxon>Asprobacillus</taxon>
    </lineage>
</organism>
<accession>A0ABU3LBT2</accession>
<keyword evidence="2" id="KW-1185">Reference proteome</keyword>
<name>A0ABU3LBT2_9FLAO</name>
<dbReference type="RefSeq" id="WP_349240010.1">
    <property type="nucleotide sequence ID" value="NZ_JAVTTO010000001.1"/>
</dbReference>
<dbReference type="PROSITE" id="PS51257">
    <property type="entry name" value="PROKAR_LIPOPROTEIN"/>
    <property type="match status" value="1"/>
</dbReference>
<comment type="caution">
    <text evidence="1">The sequence shown here is derived from an EMBL/GenBank/DDBJ whole genome shotgun (WGS) entry which is preliminary data.</text>
</comment>
<sequence>MRFILIIIIVCFLTSCEFFTKKKVDDEQKLDSISFTSVDKAPSFKVCDSIFEKTAKNDCFRNTMYLEITKSLGGNEIKVKKDIDEIIQVVITIGSDKTISLKSIEASQNVYVEIPNIQEIIKKSILDLPNVFPARKRGIPVTSEYTLPIRIQLKN</sequence>
<reference evidence="1 2" key="1">
    <citation type="submission" date="2023-09" db="EMBL/GenBank/DDBJ databases">
        <title>Novel taxa isolated from Blanes Bay.</title>
        <authorList>
            <person name="Rey-Velasco X."/>
            <person name="Lucena T."/>
        </authorList>
    </citation>
    <scope>NUCLEOTIDE SEQUENCE [LARGE SCALE GENOMIC DNA]</scope>
    <source>
        <strain evidence="1 2">S356</strain>
    </source>
</reference>
<evidence type="ECO:0000313" key="2">
    <source>
        <dbReference type="Proteomes" id="UP001257277"/>
    </source>
</evidence>